<dbReference type="OrthoDB" id="10064100at2759"/>
<dbReference type="PANTHER" id="PTHR45647">
    <property type="entry name" value="OS02G0152300 PROTEIN"/>
    <property type="match status" value="1"/>
</dbReference>
<dbReference type="PROSITE" id="PS50011">
    <property type="entry name" value="PROTEIN_KINASE_DOM"/>
    <property type="match status" value="1"/>
</dbReference>
<dbReference type="Gene3D" id="1.10.510.10">
    <property type="entry name" value="Transferase(Phosphotransferase) domain 1"/>
    <property type="match status" value="1"/>
</dbReference>
<feature type="domain" description="U-box" evidence="9">
    <location>
        <begin position="725"/>
        <end position="799"/>
    </location>
</feature>
<feature type="domain" description="Protein kinase" evidence="8">
    <location>
        <begin position="460"/>
        <end position="802"/>
    </location>
</feature>
<keyword evidence="7" id="KW-0175">Coiled coil</keyword>
<dbReference type="Pfam" id="PF04564">
    <property type="entry name" value="U-box"/>
    <property type="match status" value="1"/>
</dbReference>
<reference evidence="10" key="1">
    <citation type="submission" date="2022-02" db="EMBL/GenBank/DDBJ databases">
        <authorList>
            <person name="Henning P.M."/>
            <person name="McCubbin A.G."/>
            <person name="Shore J.S."/>
        </authorList>
    </citation>
    <scope>NUCLEOTIDE SEQUENCE</scope>
    <source>
        <strain evidence="10">F60SS</strain>
        <tissue evidence="10">Leaves</tissue>
    </source>
</reference>
<name>A0A9Q0F5L7_9ROSI</name>
<dbReference type="Gene3D" id="3.30.40.10">
    <property type="entry name" value="Zinc/RING finger domain, C3HC4 (zinc finger)"/>
    <property type="match status" value="1"/>
</dbReference>
<comment type="pathway">
    <text evidence="3">Protein modification; protein ubiquitination.</text>
</comment>
<evidence type="ECO:0000313" key="10">
    <source>
        <dbReference type="EMBL" id="KAJ4825334.1"/>
    </source>
</evidence>
<comment type="function">
    <text evidence="2">Functions as an E3 ubiquitin ligase.</text>
</comment>
<dbReference type="PROSITE" id="PS51698">
    <property type="entry name" value="U_BOX"/>
    <property type="match status" value="1"/>
</dbReference>
<evidence type="ECO:0000313" key="11">
    <source>
        <dbReference type="Proteomes" id="UP001141552"/>
    </source>
</evidence>
<gene>
    <name evidence="10" type="ORF">Tsubulata_002674</name>
</gene>
<evidence type="ECO:0000256" key="7">
    <source>
        <dbReference type="SAM" id="Coils"/>
    </source>
</evidence>
<feature type="coiled-coil region" evidence="7">
    <location>
        <begin position="275"/>
        <end position="428"/>
    </location>
</feature>
<dbReference type="GO" id="GO:0016567">
    <property type="term" value="P:protein ubiquitination"/>
    <property type="evidence" value="ECO:0007669"/>
    <property type="project" value="InterPro"/>
</dbReference>
<dbReference type="AlphaFoldDB" id="A0A9Q0F5L7"/>
<dbReference type="InterPro" id="IPR013083">
    <property type="entry name" value="Znf_RING/FYVE/PHD"/>
</dbReference>
<dbReference type="Gene3D" id="1.10.287.1490">
    <property type="match status" value="1"/>
</dbReference>
<evidence type="ECO:0000256" key="3">
    <source>
        <dbReference type="ARBA" id="ARBA00004906"/>
    </source>
</evidence>
<evidence type="ECO:0000256" key="5">
    <source>
        <dbReference type="ARBA" id="ARBA00022679"/>
    </source>
</evidence>
<dbReference type="InterPro" id="IPR051348">
    <property type="entry name" value="U-box_ubiquitin_ligases"/>
</dbReference>
<keyword evidence="6" id="KW-0833">Ubl conjugation pathway</keyword>
<evidence type="ECO:0000259" key="8">
    <source>
        <dbReference type="PROSITE" id="PS50011"/>
    </source>
</evidence>
<dbReference type="CDD" id="cd16655">
    <property type="entry name" value="RING-Ubox_WDSUB1-like"/>
    <property type="match status" value="1"/>
</dbReference>
<evidence type="ECO:0000256" key="4">
    <source>
        <dbReference type="ARBA" id="ARBA00012483"/>
    </source>
</evidence>
<evidence type="ECO:0000256" key="1">
    <source>
        <dbReference type="ARBA" id="ARBA00000900"/>
    </source>
</evidence>
<dbReference type="InterPro" id="IPR001245">
    <property type="entry name" value="Ser-Thr/Tyr_kinase_cat_dom"/>
</dbReference>
<dbReference type="SUPFAM" id="SSF57850">
    <property type="entry name" value="RING/U-box"/>
    <property type="match status" value="1"/>
</dbReference>
<dbReference type="SUPFAM" id="SSF56112">
    <property type="entry name" value="Protein kinase-like (PK-like)"/>
    <property type="match status" value="1"/>
</dbReference>
<comment type="caution">
    <text evidence="10">The sequence shown here is derived from an EMBL/GenBank/DDBJ whole genome shotgun (WGS) entry which is preliminary data.</text>
</comment>
<dbReference type="PANTHER" id="PTHR45647:SF56">
    <property type="entry name" value="U-BOX DOMAIN-CONTAINING PROTEIN 50-RELATED"/>
    <property type="match status" value="1"/>
</dbReference>
<accession>A0A9Q0F5L7</accession>
<dbReference type="Pfam" id="PF07714">
    <property type="entry name" value="PK_Tyr_Ser-Thr"/>
    <property type="match status" value="1"/>
</dbReference>
<dbReference type="SMART" id="SM00504">
    <property type="entry name" value="Ubox"/>
    <property type="match status" value="1"/>
</dbReference>
<dbReference type="GO" id="GO:0061630">
    <property type="term" value="F:ubiquitin protein ligase activity"/>
    <property type="evidence" value="ECO:0007669"/>
    <property type="project" value="UniProtKB-EC"/>
</dbReference>
<dbReference type="InterPro" id="IPR003613">
    <property type="entry name" value="Ubox_domain"/>
</dbReference>
<dbReference type="Proteomes" id="UP001141552">
    <property type="component" value="Unassembled WGS sequence"/>
</dbReference>
<keyword evidence="5" id="KW-0808">Transferase</keyword>
<evidence type="ECO:0000256" key="6">
    <source>
        <dbReference type="ARBA" id="ARBA00022786"/>
    </source>
</evidence>
<dbReference type="GO" id="GO:0005524">
    <property type="term" value="F:ATP binding"/>
    <property type="evidence" value="ECO:0007669"/>
    <property type="project" value="InterPro"/>
</dbReference>
<comment type="catalytic activity">
    <reaction evidence="1">
        <text>S-ubiquitinyl-[E2 ubiquitin-conjugating enzyme]-L-cysteine + [acceptor protein]-L-lysine = [E2 ubiquitin-conjugating enzyme]-L-cysteine + N(6)-ubiquitinyl-[acceptor protein]-L-lysine.</text>
        <dbReference type="EC" id="2.3.2.27"/>
    </reaction>
</comment>
<dbReference type="InterPro" id="IPR000719">
    <property type="entry name" value="Prot_kinase_dom"/>
</dbReference>
<sequence>MGTQLEKVFVALGNDLQDGFKTLGWTLKKWKSHPISIVILHVTYNISNSKDFVYTPFGKLPASSVSDEKLEVLKTYEQEKIDKLLSKYIAFCGKIKAEILKVEKSDEPLHKSIVDLISRYRITKLVMGMTFMKSSSWRSKSAISGSFYIHEHKPDFCELFIVCGGKLVFLKGEYEEAFIEDDKGVMVARKANLKHWLGKMFAEHSRVEKNPASSNDLASSNSDKQWENYVEEIENYFAYLLSLNLDEGICEEENSGLQAGLVEPDDSTTLSNVPRQSCAARIDSMRKKLDEAQKLIQLNREETKANAERCSKAEWAIHLSTARVEELESKIQEEIIKRTETSKNVDILKEQIQELHSDVQESQNRLDSLMELQSELSTKLQTSGLARSYVEAQLQKAVVARAEMVREIEELRRQRDVLRRRIEFCREKDAIGMATKMNEVTCSHREYKAEDIRVATDGFSENLRLKSGGDWTNVYRGRMDCSTVAIKMLNSDDSRLCDEDFLAKVKLLSKIRHPHLVAIMGHCSELKCIIFEYMHYGSLRDMLSSSTSKRNRGLRWHDRIRVAHEVCSGLSFLHSTKPWPIAHGNLSTSTVLLDRNLVAKISGLGLSRFGEEHDVRPDIRAFGLLLLHLLTGRNWAGLVEEAMATDRTALVRVLDEVAGRWPLDLAEELVGVAMKCVSIFSCGPSADVSLANVREKLGEIRRKANDIVAKGGGDEVTVDTGGDREVPGIFLCPIFQDVMKDPHVAADGHSYELEAIKEWLNMGRDTSPMTNLRLNHKFLTPNHNLRSLIQDWHKQHKSAVAS</sequence>
<evidence type="ECO:0000256" key="2">
    <source>
        <dbReference type="ARBA" id="ARBA00003861"/>
    </source>
</evidence>
<dbReference type="EC" id="2.3.2.27" evidence="4"/>
<reference evidence="10" key="2">
    <citation type="journal article" date="2023" name="Plants (Basel)">
        <title>Annotation of the Turnera subulata (Passifloraceae) Draft Genome Reveals the S-Locus Evolved after the Divergence of Turneroideae from Passifloroideae in a Stepwise Manner.</title>
        <authorList>
            <person name="Henning P.M."/>
            <person name="Roalson E.H."/>
            <person name="Mir W."/>
            <person name="McCubbin A.G."/>
            <person name="Shore J.S."/>
        </authorList>
    </citation>
    <scope>NUCLEOTIDE SEQUENCE</scope>
    <source>
        <strain evidence="10">F60SS</strain>
    </source>
</reference>
<proteinExistence type="predicted"/>
<organism evidence="10 11">
    <name type="scientific">Turnera subulata</name>
    <dbReference type="NCBI Taxonomy" id="218843"/>
    <lineage>
        <taxon>Eukaryota</taxon>
        <taxon>Viridiplantae</taxon>
        <taxon>Streptophyta</taxon>
        <taxon>Embryophyta</taxon>
        <taxon>Tracheophyta</taxon>
        <taxon>Spermatophyta</taxon>
        <taxon>Magnoliopsida</taxon>
        <taxon>eudicotyledons</taxon>
        <taxon>Gunneridae</taxon>
        <taxon>Pentapetalae</taxon>
        <taxon>rosids</taxon>
        <taxon>fabids</taxon>
        <taxon>Malpighiales</taxon>
        <taxon>Passifloraceae</taxon>
        <taxon>Turnera</taxon>
    </lineage>
</organism>
<evidence type="ECO:0000259" key="9">
    <source>
        <dbReference type="PROSITE" id="PS51698"/>
    </source>
</evidence>
<dbReference type="EMBL" id="JAKUCV010006932">
    <property type="protein sequence ID" value="KAJ4825334.1"/>
    <property type="molecule type" value="Genomic_DNA"/>
</dbReference>
<dbReference type="GO" id="GO:0004672">
    <property type="term" value="F:protein kinase activity"/>
    <property type="evidence" value="ECO:0007669"/>
    <property type="project" value="InterPro"/>
</dbReference>
<keyword evidence="11" id="KW-1185">Reference proteome</keyword>
<protein>
    <recommendedName>
        <fullName evidence="4">RING-type E3 ubiquitin transferase</fullName>
        <ecNumber evidence="4">2.3.2.27</ecNumber>
    </recommendedName>
</protein>
<dbReference type="InterPro" id="IPR011009">
    <property type="entry name" value="Kinase-like_dom_sf"/>
</dbReference>